<dbReference type="EMBL" id="CAJFCV020000004">
    <property type="protein sequence ID" value="CAG9118634.1"/>
    <property type="molecule type" value="Genomic_DNA"/>
</dbReference>
<evidence type="ECO:0000313" key="1">
    <source>
        <dbReference type="EMBL" id="CAD5228155.1"/>
    </source>
</evidence>
<keyword evidence="4" id="KW-1185">Reference proteome</keyword>
<dbReference type="Proteomes" id="UP000582659">
    <property type="component" value="Unassembled WGS sequence"/>
</dbReference>
<proteinExistence type="predicted"/>
<evidence type="ECO:0000313" key="3">
    <source>
        <dbReference type="Proteomes" id="UP000095284"/>
    </source>
</evidence>
<dbReference type="EMBL" id="CAJFDI010000004">
    <property type="protein sequence ID" value="CAD5228155.1"/>
    <property type="molecule type" value="Genomic_DNA"/>
</dbReference>
<protein>
    <submittedName>
        <fullName evidence="1">(pine wood nematode) hypothetical protein</fullName>
    </submittedName>
</protein>
<name>A0A1I7SUK3_BURXY</name>
<reference evidence="5" key="1">
    <citation type="submission" date="2016-11" db="UniProtKB">
        <authorList>
            <consortium name="WormBaseParasite"/>
        </authorList>
    </citation>
    <scope>IDENTIFICATION</scope>
</reference>
<organism evidence="3 5">
    <name type="scientific">Bursaphelenchus xylophilus</name>
    <name type="common">Pinewood nematode worm</name>
    <name type="synonym">Aphelenchoides xylophilus</name>
    <dbReference type="NCBI Taxonomy" id="6326"/>
    <lineage>
        <taxon>Eukaryota</taxon>
        <taxon>Metazoa</taxon>
        <taxon>Ecdysozoa</taxon>
        <taxon>Nematoda</taxon>
        <taxon>Chromadorea</taxon>
        <taxon>Rhabditida</taxon>
        <taxon>Tylenchina</taxon>
        <taxon>Tylenchomorpha</taxon>
        <taxon>Aphelenchoidea</taxon>
        <taxon>Aphelenchoididae</taxon>
        <taxon>Bursaphelenchus</taxon>
    </lineage>
</organism>
<dbReference type="AlphaFoldDB" id="A0A1I7SUK3"/>
<dbReference type="Proteomes" id="UP000659654">
    <property type="component" value="Unassembled WGS sequence"/>
</dbReference>
<gene>
    <name evidence="1" type="ORF">BXYJ_LOCUS10303</name>
</gene>
<sequence>MFASRVAINFEISRLYFNAPFHISFGDLRAHPPGDSGVRLLHSGAGTPPHLGLGPVTTPSPSLESQGTWEKGVQCLNLGSRGAVGGI</sequence>
<dbReference type="Proteomes" id="UP000095284">
    <property type="component" value="Unplaced"/>
</dbReference>
<evidence type="ECO:0000313" key="4">
    <source>
        <dbReference type="Proteomes" id="UP000659654"/>
    </source>
</evidence>
<accession>A0A1I7SUK3</accession>
<dbReference type="WBParaSite" id="BXY_1672500.1">
    <property type="protein sequence ID" value="BXY_1672500.1"/>
    <property type="gene ID" value="BXY_1672500"/>
</dbReference>
<reference evidence="2" key="2">
    <citation type="submission" date="2020-08" db="EMBL/GenBank/DDBJ databases">
        <authorList>
            <person name="Kikuchi T."/>
        </authorList>
    </citation>
    <scope>NUCLEOTIDE SEQUENCE</scope>
    <source>
        <strain evidence="1">Ka4C1</strain>
    </source>
</reference>
<evidence type="ECO:0000313" key="5">
    <source>
        <dbReference type="WBParaSite" id="BXY_1672500.1"/>
    </source>
</evidence>
<evidence type="ECO:0000313" key="2">
    <source>
        <dbReference type="EMBL" id="CAG9118634.1"/>
    </source>
</evidence>